<comment type="caution">
    <text evidence="9">The sequence shown here is derived from an EMBL/GenBank/DDBJ whole genome shotgun (WGS) entry which is preliminary data.</text>
</comment>
<dbReference type="PATRIC" id="fig|989403.3.peg.2794"/>
<dbReference type="Gene3D" id="1.10.3720.10">
    <property type="entry name" value="MetI-like"/>
    <property type="match status" value="1"/>
</dbReference>
<feature type="transmembrane region" description="Helical" evidence="7">
    <location>
        <begin position="84"/>
        <end position="109"/>
    </location>
</feature>
<dbReference type="PANTHER" id="PTHR30193:SF37">
    <property type="entry name" value="INNER MEMBRANE ABC TRANSPORTER PERMEASE PROTEIN YCJO"/>
    <property type="match status" value="1"/>
</dbReference>
<dbReference type="EMBL" id="LMCB01000022">
    <property type="protein sequence ID" value="KZL18388.1"/>
    <property type="molecule type" value="Genomic_DNA"/>
</dbReference>
<dbReference type="OrthoDB" id="8275316at2"/>
<keyword evidence="10" id="KW-1185">Reference proteome</keyword>
<keyword evidence="2 7" id="KW-0813">Transport</keyword>
<evidence type="ECO:0000313" key="9">
    <source>
        <dbReference type="EMBL" id="KZL18388.1"/>
    </source>
</evidence>
<feature type="domain" description="ABC transmembrane type-1" evidence="8">
    <location>
        <begin position="86"/>
        <end position="300"/>
    </location>
</feature>
<evidence type="ECO:0000256" key="3">
    <source>
        <dbReference type="ARBA" id="ARBA00022475"/>
    </source>
</evidence>
<comment type="similarity">
    <text evidence="7">Belongs to the binding-protein-dependent transport system permease family.</text>
</comment>
<evidence type="ECO:0000256" key="2">
    <source>
        <dbReference type="ARBA" id="ARBA00022448"/>
    </source>
</evidence>
<dbReference type="AlphaFoldDB" id="A0A165Y322"/>
<evidence type="ECO:0000313" key="10">
    <source>
        <dbReference type="Proteomes" id="UP000076577"/>
    </source>
</evidence>
<sequence length="318" mass="35364">MQTTLMNRSKRRQMSNAALFMGPAIVLLLLFFVAPIILNLFVAFSDMHQTVDFREFTTKQFAKLFIADDEALLGFSLRYAFNKALILSAIYVFCTLLFFNVGFGLILAITTTSIPERLGTFYRAVWLLPRMSPSVVYALLWHWTITPTETGLLNQILVYSGLEPINLKLDNPMLLIILANGFIGASMGMIIFTSAIRSIPKHLFYAAKVDGAGPLAIIRFVVIPALRWPLSYITVYQTLALLVSFEYIWLLMGPARSTMTLAMLAFTKSLAPGVGGGQYAYGAAISLILIIIGVIAALGLWRLTNMKKLLQAPRIEVH</sequence>
<evidence type="ECO:0000259" key="8">
    <source>
        <dbReference type="PROSITE" id="PS50928"/>
    </source>
</evidence>
<evidence type="ECO:0000256" key="6">
    <source>
        <dbReference type="ARBA" id="ARBA00023136"/>
    </source>
</evidence>
<keyword evidence="5 7" id="KW-1133">Transmembrane helix</keyword>
<feature type="transmembrane region" description="Helical" evidence="7">
    <location>
        <begin position="173"/>
        <end position="196"/>
    </location>
</feature>
<keyword evidence="3" id="KW-1003">Cell membrane</keyword>
<evidence type="ECO:0000256" key="7">
    <source>
        <dbReference type="RuleBase" id="RU363032"/>
    </source>
</evidence>
<dbReference type="InterPro" id="IPR051393">
    <property type="entry name" value="ABC_transporter_permease"/>
</dbReference>
<feature type="transmembrane region" description="Helical" evidence="7">
    <location>
        <begin position="281"/>
        <end position="301"/>
    </location>
</feature>
<dbReference type="RefSeq" id="WP_068006524.1">
    <property type="nucleotide sequence ID" value="NZ_FOFM01000017.1"/>
</dbReference>
<name>A0A165Y322_9HYPH</name>
<keyword evidence="4 7" id="KW-0812">Transmembrane</keyword>
<dbReference type="Pfam" id="PF00528">
    <property type="entry name" value="BPD_transp_1"/>
    <property type="match status" value="1"/>
</dbReference>
<feature type="transmembrane region" description="Helical" evidence="7">
    <location>
        <begin position="232"/>
        <end position="251"/>
    </location>
</feature>
<organism evidence="9 10">
    <name type="scientific">Pseudovibrio axinellae</name>
    <dbReference type="NCBI Taxonomy" id="989403"/>
    <lineage>
        <taxon>Bacteria</taxon>
        <taxon>Pseudomonadati</taxon>
        <taxon>Pseudomonadota</taxon>
        <taxon>Alphaproteobacteria</taxon>
        <taxon>Hyphomicrobiales</taxon>
        <taxon>Stappiaceae</taxon>
        <taxon>Pseudovibrio</taxon>
    </lineage>
</organism>
<dbReference type="GO" id="GO:0055085">
    <property type="term" value="P:transmembrane transport"/>
    <property type="evidence" value="ECO:0007669"/>
    <property type="project" value="InterPro"/>
</dbReference>
<dbReference type="PROSITE" id="PS50928">
    <property type="entry name" value="ABC_TM1"/>
    <property type="match status" value="1"/>
</dbReference>
<dbReference type="CDD" id="cd06261">
    <property type="entry name" value="TM_PBP2"/>
    <property type="match status" value="1"/>
</dbReference>
<dbReference type="InterPro" id="IPR035906">
    <property type="entry name" value="MetI-like_sf"/>
</dbReference>
<evidence type="ECO:0000256" key="5">
    <source>
        <dbReference type="ARBA" id="ARBA00022989"/>
    </source>
</evidence>
<dbReference type="GO" id="GO:0005886">
    <property type="term" value="C:plasma membrane"/>
    <property type="evidence" value="ECO:0007669"/>
    <property type="project" value="UniProtKB-SubCell"/>
</dbReference>
<comment type="subcellular location">
    <subcellularLocation>
        <location evidence="1 7">Cell membrane</location>
        <topology evidence="1 7">Multi-pass membrane protein</topology>
    </subcellularLocation>
</comment>
<feature type="transmembrane region" description="Helical" evidence="7">
    <location>
        <begin position="121"/>
        <end position="143"/>
    </location>
</feature>
<feature type="transmembrane region" description="Helical" evidence="7">
    <location>
        <begin position="20"/>
        <end position="44"/>
    </location>
</feature>
<protein>
    <submittedName>
        <fullName evidence="9">Lactose transport system permease protein LacF</fullName>
    </submittedName>
</protein>
<evidence type="ECO:0000256" key="1">
    <source>
        <dbReference type="ARBA" id="ARBA00004651"/>
    </source>
</evidence>
<proteinExistence type="inferred from homology"/>
<reference evidence="9 10" key="1">
    <citation type="journal article" date="2016" name="Front. Microbiol.">
        <title>Comparative Genomic Analysis Reveals a Diverse Repertoire of Genes Involved in Prokaryote-Eukaryote Interactions within the Pseudovibrio Genus.</title>
        <authorList>
            <person name="Romano S."/>
            <person name="Fernandez-Guerra A."/>
            <person name="Reen F.J."/>
            <person name="Glockner F.O."/>
            <person name="Crowley S.P."/>
            <person name="O'Sullivan O."/>
            <person name="Cotter P.D."/>
            <person name="Adams C."/>
            <person name="Dobson A.D."/>
            <person name="O'Gara F."/>
        </authorList>
    </citation>
    <scope>NUCLEOTIDE SEQUENCE [LARGE SCALE GENOMIC DNA]</scope>
    <source>
        <strain evidence="9 10">Ad2</strain>
    </source>
</reference>
<gene>
    <name evidence="9" type="primary">lacF_2</name>
    <name evidence="9" type="ORF">PsAD2_02612</name>
</gene>
<dbReference type="Proteomes" id="UP000076577">
    <property type="component" value="Unassembled WGS sequence"/>
</dbReference>
<accession>A0A165Y322</accession>
<dbReference type="InterPro" id="IPR000515">
    <property type="entry name" value="MetI-like"/>
</dbReference>
<dbReference type="PANTHER" id="PTHR30193">
    <property type="entry name" value="ABC TRANSPORTER PERMEASE PROTEIN"/>
    <property type="match status" value="1"/>
</dbReference>
<dbReference type="STRING" id="989403.SAMN05421798_11730"/>
<dbReference type="SUPFAM" id="SSF161098">
    <property type="entry name" value="MetI-like"/>
    <property type="match status" value="1"/>
</dbReference>
<evidence type="ECO:0000256" key="4">
    <source>
        <dbReference type="ARBA" id="ARBA00022692"/>
    </source>
</evidence>
<keyword evidence="6 7" id="KW-0472">Membrane</keyword>